<feature type="transmembrane region" description="Helical" evidence="3">
    <location>
        <begin position="92"/>
        <end position="112"/>
    </location>
</feature>
<accession>A0A1C7MLV5</accession>
<feature type="transmembrane region" description="Helical" evidence="3">
    <location>
        <begin position="260"/>
        <end position="282"/>
    </location>
</feature>
<evidence type="ECO:0000259" key="4">
    <source>
        <dbReference type="PROSITE" id="PS50850"/>
    </source>
</evidence>
<keyword evidence="6" id="KW-1185">Reference proteome</keyword>
<dbReference type="InterPro" id="IPR011701">
    <property type="entry name" value="MFS"/>
</dbReference>
<keyword evidence="3" id="KW-0812">Transmembrane</keyword>
<dbReference type="SUPFAM" id="SSF103473">
    <property type="entry name" value="MFS general substrate transporter"/>
    <property type="match status" value="1"/>
</dbReference>
<dbReference type="InterPro" id="IPR020846">
    <property type="entry name" value="MFS_dom"/>
</dbReference>
<comment type="caution">
    <text evidence="5">The sequence shown here is derived from an EMBL/GenBank/DDBJ whole genome shotgun (WGS) entry which is preliminary data.</text>
</comment>
<dbReference type="InterPro" id="IPR036259">
    <property type="entry name" value="MFS_trans_sf"/>
</dbReference>
<dbReference type="OrthoDB" id="2213137at2759"/>
<name>A0A1C7MLV5_GRIFR</name>
<dbReference type="PANTHER" id="PTHR11360:SF287">
    <property type="entry name" value="MFS MONOCARBOXYLATE TRANSPORTER"/>
    <property type="match status" value="1"/>
</dbReference>
<protein>
    <submittedName>
        <fullName evidence="5">Putative transporter ESBP6</fullName>
    </submittedName>
</protein>
<organism evidence="5 6">
    <name type="scientific">Grifola frondosa</name>
    <name type="common">Maitake</name>
    <name type="synonym">Polyporus frondosus</name>
    <dbReference type="NCBI Taxonomy" id="5627"/>
    <lineage>
        <taxon>Eukaryota</taxon>
        <taxon>Fungi</taxon>
        <taxon>Dikarya</taxon>
        <taxon>Basidiomycota</taxon>
        <taxon>Agaricomycotina</taxon>
        <taxon>Agaricomycetes</taxon>
        <taxon>Polyporales</taxon>
        <taxon>Grifolaceae</taxon>
        <taxon>Grifola</taxon>
    </lineage>
</organism>
<dbReference type="Pfam" id="PF07690">
    <property type="entry name" value="MFS_1"/>
    <property type="match status" value="1"/>
</dbReference>
<feature type="transmembrane region" description="Helical" evidence="3">
    <location>
        <begin position="37"/>
        <end position="59"/>
    </location>
</feature>
<feature type="transmembrane region" description="Helical" evidence="3">
    <location>
        <begin position="166"/>
        <end position="190"/>
    </location>
</feature>
<gene>
    <name evidence="5" type="primary">ESBP6_1</name>
    <name evidence="5" type="ORF">A0H81_01953</name>
</gene>
<evidence type="ECO:0000256" key="2">
    <source>
        <dbReference type="ARBA" id="ARBA00006727"/>
    </source>
</evidence>
<dbReference type="EMBL" id="LUGG01000002">
    <property type="protein sequence ID" value="OBZ77439.1"/>
    <property type="molecule type" value="Genomic_DNA"/>
</dbReference>
<evidence type="ECO:0000256" key="3">
    <source>
        <dbReference type="SAM" id="Phobius"/>
    </source>
</evidence>
<keyword evidence="3" id="KW-0472">Membrane</keyword>
<dbReference type="Proteomes" id="UP000092993">
    <property type="component" value="Unassembled WGS sequence"/>
</dbReference>
<dbReference type="GO" id="GO:0016020">
    <property type="term" value="C:membrane"/>
    <property type="evidence" value="ECO:0007669"/>
    <property type="project" value="UniProtKB-SubCell"/>
</dbReference>
<dbReference type="InterPro" id="IPR050327">
    <property type="entry name" value="Proton-linked_MCT"/>
</dbReference>
<feature type="transmembrane region" description="Helical" evidence="3">
    <location>
        <begin position="133"/>
        <end position="154"/>
    </location>
</feature>
<keyword evidence="3" id="KW-1133">Transmembrane helix</keyword>
<feature type="domain" description="Major facilitator superfamily (MFS) profile" evidence="4">
    <location>
        <begin position="138"/>
        <end position="334"/>
    </location>
</feature>
<feature type="transmembrane region" description="Helical" evidence="3">
    <location>
        <begin position="202"/>
        <end position="222"/>
    </location>
</feature>
<feature type="transmembrane region" description="Helical" evidence="3">
    <location>
        <begin position="228"/>
        <end position="248"/>
    </location>
</feature>
<evidence type="ECO:0000313" key="5">
    <source>
        <dbReference type="EMBL" id="OBZ77439.1"/>
    </source>
</evidence>
<proteinExistence type="inferred from homology"/>
<reference evidence="5 6" key="1">
    <citation type="submission" date="2016-03" db="EMBL/GenBank/DDBJ databases">
        <title>Whole genome sequencing of Grifola frondosa 9006-11.</title>
        <authorList>
            <person name="Min B."/>
            <person name="Park H."/>
            <person name="Kim J.-G."/>
            <person name="Cho H."/>
            <person name="Oh Y.-L."/>
            <person name="Kong W.-S."/>
            <person name="Choi I.-G."/>
        </authorList>
    </citation>
    <scope>NUCLEOTIDE SEQUENCE [LARGE SCALE GENOMIC DNA]</scope>
    <source>
        <strain evidence="5 6">9006-11</strain>
    </source>
</reference>
<dbReference type="OMA" id="VWQLIAT"/>
<dbReference type="AlphaFoldDB" id="A0A1C7MLV5"/>
<evidence type="ECO:0000313" key="6">
    <source>
        <dbReference type="Proteomes" id="UP000092993"/>
    </source>
</evidence>
<feature type="transmembrane region" description="Helical" evidence="3">
    <location>
        <begin position="302"/>
        <end position="327"/>
    </location>
</feature>
<dbReference type="PROSITE" id="PS50850">
    <property type="entry name" value="MFS"/>
    <property type="match status" value="1"/>
</dbReference>
<sequence>MNYYTSHPPFNKSSGITIAAVGTVSLAIQYGEVWQLILLQGIGVGVGGGLLYMPVIFLLPQWFSRRRGLAGGIIFAGTGVGENVGLRWTLRVWAIGTSIVIGIALLGMRRRVPVPKYQPGMRRPRFIPPQMQFLKTPLFWSFSITTVLQGLSYFPVSLYIASFTKAISTSLSATVVLSLFNSSAVVGQIVMGHLSDRFPYPWIMVFSALGSGLAAFLLWGFSEAVGQIYAFVVIFGALSGGFSSMWPAAAADCAGSHPELVGVTFSCTALVKGISAVVGPILAGVLLEAGKSSSMGGVYGRLGYGAVEIFVGSTAIASAVGSTAVAITRQSVMK</sequence>
<evidence type="ECO:0000256" key="1">
    <source>
        <dbReference type="ARBA" id="ARBA00004141"/>
    </source>
</evidence>
<comment type="subcellular location">
    <subcellularLocation>
        <location evidence="1">Membrane</location>
        <topology evidence="1">Multi-pass membrane protein</topology>
    </subcellularLocation>
</comment>
<dbReference type="GO" id="GO:0022857">
    <property type="term" value="F:transmembrane transporter activity"/>
    <property type="evidence" value="ECO:0007669"/>
    <property type="project" value="InterPro"/>
</dbReference>
<comment type="similarity">
    <text evidence="2">Belongs to the major facilitator superfamily. Monocarboxylate porter (TC 2.A.1.13) family.</text>
</comment>
<dbReference type="PANTHER" id="PTHR11360">
    <property type="entry name" value="MONOCARBOXYLATE TRANSPORTER"/>
    <property type="match status" value="1"/>
</dbReference>
<dbReference type="Gene3D" id="1.20.1250.20">
    <property type="entry name" value="MFS general substrate transporter like domains"/>
    <property type="match status" value="1"/>
</dbReference>